<dbReference type="Proteomes" id="UP001341840">
    <property type="component" value="Unassembled WGS sequence"/>
</dbReference>
<dbReference type="SUPFAM" id="SSF101148">
    <property type="entry name" value="Plant invertase/pectin methylesterase inhibitor"/>
    <property type="match status" value="1"/>
</dbReference>
<dbReference type="PANTHER" id="PTHR36710:SF13">
    <property type="entry name" value="PUTATIVE-RELATED"/>
    <property type="match status" value="1"/>
</dbReference>
<dbReference type="Pfam" id="PF04043">
    <property type="entry name" value="PMEI"/>
    <property type="match status" value="1"/>
</dbReference>
<evidence type="ECO:0000313" key="7">
    <source>
        <dbReference type="Proteomes" id="UP001341840"/>
    </source>
</evidence>
<gene>
    <name evidence="6" type="ORF">PIB30_026010</name>
</gene>
<proteinExistence type="inferred from homology"/>
<name>A0ABU6VBR3_9FABA</name>
<keyword evidence="7" id="KW-1185">Reference proteome</keyword>
<protein>
    <recommendedName>
        <fullName evidence="5">Pectinesterase inhibitor domain-containing protein</fullName>
    </recommendedName>
</protein>
<evidence type="ECO:0000256" key="1">
    <source>
        <dbReference type="ARBA" id="ARBA00022729"/>
    </source>
</evidence>
<evidence type="ECO:0000256" key="3">
    <source>
        <dbReference type="ARBA" id="ARBA00038471"/>
    </source>
</evidence>
<dbReference type="SMART" id="SM00856">
    <property type="entry name" value="PMEI"/>
    <property type="match status" value="1"/>
</dbReference>
<organism evidence="6 7">
    <name type="scientific">Stylosanthes scabra</name>
    <dbReference type="NCBI Taxonomy" id="79078"/>
    <lineage>
        <taxon>Eukaryota</taxon>
        <taxon>Viridiplantae</taxon>
        <taxon>Streptophyta</taxon>
        <taxon>Embryophyta</taxon>
        <taxon>Tracheophyta</taxon>
        <taxon>Spermatophyta</taxon>
        <taxon>Magnoliopsida</taxon>
        <taxon>eudicotyledons</taxon>
        <taxon>Gunneridae</taxon>
        <taxon>Pentapetalae</taxon>
        <taxon>rosids</taxon>
        <taxon>fabids</taxon>
        <taxon>Fabales</taxon>
        <taxon>Fabaceae</taxon>
        <taxon>Papilionoideae</taxon>
        <taxon>50 kb inversion clade</taxon>
        <taxon>dalbergioids sensu lato</taxon>
        <taxon>Dalbergieae</taxon>
        <taxon>Pterocarpus clade</taxon>
        <taxon>Stylosanthes</taxon>
    </lineage>
</organism>
<comment type="similarity">
    <text evidence="3">Belongs to the PMEI family.</text>
</comment>
<dbReference type="NCBIfam" id="TIGR01614">
    <property type="entry name" value="PME_inhib"/>
    <property type="match status" value="1"/>
</dbReference>
<accession>A0ABU6VBR3</accession>
<comment type="caution">
    <text evidence="6">The sequence shown here is derived from an EMBL/GenBank/DDBJ whole genome shotgun (WGS) entry which is preliminary data.</text>
</comment>
<dbReference type="InterPro" id="IPR006501">
    <property type="entry name" value="Pectinesterase_inhib_dom"/>
</dbReference>
<evidence type="ECO:0000256" key="2">
    <source>
        <dbReference type="ARBA" id="ARBA00023157"/>
    </source>
</evidence>
<keyword evidence="1 4" id="KW-0732">Signal</keyword>
<keyword evidence="2" id="KW-1015">Disulfide bond</keyword>
<dbReference type="EMBL" id="JASCZI010151131">
    <property type="protein sequence ID" value="MED6169963.1"/>
    <property type="molecule type" value="Genomic_DNA"/>
</dbReference>
<dbReference type="PANTHER" id="PTHR36710">
    <property type="entry name" value="PECTINESTERASE INHIBITOR-LIKE"/>
    <property type="match status" value="1"/>
</dbReference>
<feature type="domain" description="Pectinesterase inhibitor" evidence="5">
    <location>
        <begin position="29"/>
        <end position="173"/>
    </location>
</feature>
<dbReference type="InterPro" id="IPR052421">
    <property type="entry name" value="PCW_Enzyme_Inhibitor"/>
</dbReference>
<evidence type="ECO:0000313" key="6">
    <source>
        <dbReference type="EMBL" id="MED6169963.1"/>
    </source>
</evidence>
<feature type="signal peptide" evidence="4">
    <location>
        <begin position="1"/>
        <end position="21"/>
    </location>
</feature>
<dbReference type="InterPro" id="IPR035513">
    <property type="entry name" value="Invertase/methylesterase_inhib"/>
</dbReference>
<dbReference type="Gene3D" id="1.20.140.40">
    <property type="entry name" value="Invertase/pectin methylesterase inhibitor family protein"/>
    <property type="match status" value="1"/>
</dbReference>
<evidence type="ECO:0000259" key="5">
    <source>
        <dbReference type="SMART" id="SM00856"/>
    </source>
</evidence>
<evidence type="ECO:0000256" key="4">
    <source>
        <dbReference type="SAM" id="SignalP"/>
    </source>
</evidence>
<feature type="chain" id="PRO_5045608868" description="Pectinesterase inhibitor domain-containing protein" evidence="4">
    <location>
        <begin position="22"/>
        <end position="181"/>
    </location>
</feature>
<sequence>MKKQYLLSLIIFLCTIFVVASSSIVSHSDDDKLIVKACSDTPKPELCFNYIKSDPSSKNAKNVSDVGIIMARVLKRKAKVARDKIHRIASARDNKPDLKVQLKACLQSYNNILHIDVKVAIDSFKDGNPRLAEIGADTAADGVSDCEESFNGKSPITIYNNRIHDIALLLAAIAKELQVEN</sequence>
<reference evidence="6 7" key="1">
    <citation type="journal article" date="2023" name="Plants (Basel)">
        <title>Bridging the Gap: Combining Genomics and Transcriptomics Approaches to Understand Stylosanthes scabra, an Orphan Legume from the Brazilian Caatinga.</title>
        <authorList>
            <person name="Ferreira-Neto J.R.C."/>
            <person name="da Silva M.D."/>
            <person name="Binneck E."/>
            <person name="de Melo N.F."/>
            <person name="da Silva R.H."/>
            <person name="de Melo A.L.T.M."/>
            <person name="Pandolfi V."/>
            <person name="Bustamante F.O."/>
            <person name="Brasileiro-Vidal A.C."/>
            <person name="Benko-Iseppon A.M."/>
        </authorList>
    </citation>
    <scope>NUCLEOTIDE SEQUENCE [LARGE SCALE GENOMIC DNA]</scope>
    <source>
        <tissue evidence="6">Leaves</tissue>
    </source>
</reference>